<name>A0A9Q8QIB4_9HYPO</name>
<protein>
    <submittedName>
        <fullName evidence="3">Uncharacterized protein</fullName>
    </submittedName>
</protein>
<keyword evidence="2" id="KW-1133">Transmembrane helix</keyword>
<dbReference type="KEGG" id="ptkz:JDV02_005370"/>
<keyword evidence="2" id="KW-0472">Membrane</keyword>
<evidence type="ECO:0000313" key="4">
    <source>
        <dbReference type="Proteomes" id="UP000829364"/>
    </source>
</evidence>
<dbReference type="RefSeq" id="XP_047842643.1">
    <property type="nucleotide sequence ID" value="XM_047986660.1"/>
</dbReference>
<dbReference type="Proteomes" id="UP000829364">
    <property type="component" value="Chromosome 4"/>
</dbReference>
<dbReference type="GeneID" id="72067319"/>
<evidence type="ECO:0000256" key="2">
    <source>
        <dbReference type="SAM" id="Phobius"/>
    </source>
</evidence>
<sequence>MYVVYLLPTDSPVATQRHSYCVTGPDNTTMQRPAGLSCPSRSHPTHHFVHGGSDGPGPDSTGQPGSHAQSMAVLCCHEDLACSASPPLQLACAPPPVHRTFLQSCPPGESHRFATRSPPVGSTPFGPLVPSFVIHPSVEGWTTIKYDHLFAVCHYLFMRSRPKIGLHDLLCCFGLLALTIWHGWLGGSDN</sequence>
<evidence type="ECO:0000313" key="3">
    <source>
        <dbReference type="EMBL" id="UNI19162.1"/>
    </source>
</evidence>
<feature type="compositionally biased region" description="Low complexity" evidence="1">
    <location>
        <begin position="56"/>
        <end position="66"/>
    </location>
</feature>
<gene>
    <name evidence="3" type="ORF">JDV02_005370</name>
</gene>
<feature type="region of interest" description="Disordered" evidence="1">
    <location>
        <begin position="24"/>
        <end position="66"/>
    </location>
</feature>
<keyword evidence="2" id="KW-0812">Transmembrane</keyword>
<keyword evidence="4" id="KW-1185">Reference proteome</keyword>
<accession>A0A9Q8QIB4</accession>
<reference evidence="3" key="1">
    <citation type="submission" date="2021-11" db="EMBL/GenBank/DDBJ databases">
        <title>Purpureocillium_takamizusanense_genome.</title>
        <authorList>
            <person name="Nguyen N.-H."/>
        </authorList>
    </citation>
    <scope>NUCLEOTIDE SEQUENCE</scope>
    <source>
        <strain evidence="3">PT3</strain>
    </source>
</reference>
<feature type="transmembrane region" description="Helical" evidence="2">
    <location>
        <begin position="164"/>
        <end position="184"/>
    </location>
</feature>
<dbReference type="EMBL" id="CP086357">
    <property type="protein sequence ID" value="UNI19162.1"/>
    <property type="molecule type" value="Genomic_DNA"/>
</dbReference>
<proteinExistence type="predicted"/>
<evidence type="ECO:0000256" key="1">
    <source>
        <dbReference type="SAM" id="MobiDB-lite"/>
    </source>
</evidence>
<dbReference type="AlphaFoldDB" id="A0A9Q8QIB4"/>
<organism evidence="3 4">
    <name type="scientific">Purpureocillium takamizusanense</name>
    <dbReference type="NCBI Taxonomy" id="2060973"/>
    <lineage>
        <taxon>Eukaryota</taxon>
        <taxon>Fungi</taxon>
        <taxon>Dikarya</taxon>
        <taxon>Ascomycota</taxon>
        <taxon>Pezizomycotina</taxon>
        <taxon>Sordariomycetes</taxon>
        <taxon>Hypocreomycetidae</taxon>
        <taxon>Hypocreales</taxon>
        <taxon>Ophiocordycipitaceae</taxon>
        <taxon>Purpureocillium</taxon>
    </lineage>
</organism>